<dbReference type="PANTHER" id="PTHR46064:SF1">
    <property type="entry name" value="QUEUINE TRNA-RIBOSYLTRANSFERASE ACCESSORY SUBUNIT 2"/>
    <property type="match status" value="1"/>
</dbReference>
<evidence type="ECO:0000256" key="1">
    <source>
        <dbReference type="SAM" id="MobiDB-lite"/>
    </source>
</evidence>
<evidence type="ECO:0000313" key="4">
    <source>
        <dbReference type="Proteomes" id="UP000838763"/>
    </source>
</evidence>
<dbReference type="Gene3D" id="3.20.20.105">
    <property type="entry name" value="Queuine tRNA-ribosyltransferase-like"/>
    <property type="match status" value="1"/>
</dbReference>
<reference evidence="3" key="1">
    <citation type="submission" date="2022-11" db="EMBL/GenBank/DDBJ databases">
        <authorList>
            <person name="Scott C."/>
            <person name="Bruce N."/>
        </authorList>
    </citation>
    <scope>NUCLEOTIDE SEQUENCE</scope>
</reference>
<dbReference type="InterPro" id="IPR050852">
    <property type="entry name" value="Queuine_tRNA-ribosyltrfase"/>
</dbReference>
<dbReference type="Pfam" id="PF01702">
    <property type="entry name" value="TGT"/>
    <property type="match status" value="1"/>
</dbReference>
<keyword evidence="4" id="KW-1185">Reference proteome</keyword>
<dbReference type="GO" id="GO:0006400">
    <property type="term" value="P:tRNA modification"/>
    <property type="evidence" value="ECO:0007669"/>
    <property type="project" value="InterPro"/>
</dbReference>
<feature type="domain" description="tRNA-guanine(15) transglycosylase-like" evidence="2">
    <location>
        <begin position="140"/>
        <end position="252"/>
    </location>
</feature>
<sequence length="291" mass="31920">MKHTSFESAYMALEDFIEKPSPPVYQTPSARSRPLQAFTAFPKDHTIILGARRIPPVTTPLGNGNQHVQVFSSTGFRNVAVTEYSERWPATPNSKKLIRMVDRTEEWVDTFLQKRAADPAVAEAVAVFAPIPPSSVPYSGIALGADLCLIPFINDNSDNGIALTFTLEPPTTPPPCGILGPPMPGCTCYTCTNHTQAFIRHLLSANEMLSWTLLQIHNHHVMSEFFAAIRATLAQGEAAFEEARAKFSAAYESELPIPTGQRPRARGYHFKSGPGEKINDPAWSNELGEDA</sequence>
<dbReference type="AlphaFoldDB" id="A0A9P1GU47"/>
<dbReference type="Proteomes" id="UP000838763">
    <property type="component" value="Unassembled WGS sequence"/>
</dbReference>
<evidence type="ECO:0000259" key="2">
    <source>
        <dbReference type="Pfam" id="PF01702"/>
    </source>
</evidence>
<gene>
    <name evidence="3" type="ORF">PPNO1_LOCUS116</name>
</gene>
<dbReference type="OrthoDB" id="27601at2759"/>
<dbReference type="SUPFAM" id="SSF51713">
    <property type="entry name" value="tRNA-guanine transglycosylase"/>
    <property type="match status" value="1"/>
</dbReference>
<feature type="region of interest" description="Disordered" evidence="1">
    <location>
        <begin position="256"/>
        <end position="291"/>
    </location>
</feature>
<dbReference type="InterPro" id="IPR002616">
    <property type="entry name" value="tRNA_ribo_trans-like"/>
</dbReference>
<accession>A0A9P1GU47</accession>
<protein>
    <recommendedName>
        <fullName evidence="2">tRNA-guanine(15) transglycosylase-like domain-containing protein</fullName>
    </recommendedName>
</protein>
<proteinExistence type="predicted"/>
<comment type="caution">
    <text evidence="3">The sequence shown here is derived from an EMBL/GenBank/DDBJ whole genome shotgun (WGS) entry which is preliminary data.</text>
</comment>
<dbReference type="EMBL" id="CALLCH030000001">
    <property type="protein sequence ID" value="CAI4210312.1"/>
    <property type="molecule type" value="Genomic_DNA"/>
</dbReference>
<dbReference type="PANTHER" id="PTHR46064">
    <property type="entry name" value="QUEUINE TRNA-RIBOSYLTRANSFERASE ACCESSORY SUBUNIT 2"/>
    <property type="match status" value="1"/>
</dbReference>
<dbReference type="InterPro" id="IPR036511">
    <property type="entry name" value="TGT-like_sf"/>
</dbReference>
<evidence type="ECO:0000313" key="3">
    <source>
        <dbReference type="EMBL" id="CAI4210312.1"/>
    </source>
</evidence>
<name>A0A9P1GU47_9PEZI</name>
<organism evidence="3 4">
    <name type="scientific">Parascedosporium putredinis</name>
    <dbReference type="NCBI Taxonomy" id="1442378"/>
    <lineage>
        <taxon>Eukaryota</taxon>
        <taxon>Fungi</taxon>
        <taxon>Dikarya</taxon>
        <taxon>Ascomycota</taxon>
        <taxon>Pezizomycotina</taxon>
        <taxon>Sordariomycetes</taxon>
        <taxon>Hypocreomycetidae</taxon>
        <taxon>Microascales</taxon>
        <taxon>Microascaceae</taxon>
        <taxon>Parascedosporium</taxon>
    </lineage>
</organism>